<keyword evidence="10" id="KW-0012">Acyltransferase</keyword>
<dbReference type="GO" id="GO:0004674">
    <property type="term" value="F:protein serine/threonine kinase activity"/>
    <property type="evidence" value="ECO:0007669"/>
    <property type="project" value="UniProtKB-KW"/>
</dbReference>
<dbReference type="SUPFAM" id="SSF56112">
    <property type="entry name" value="Protein kinase-like (PK-like)"/>
    <property type="match status" value="1"/>
</dbReference>
<keyword evidence="12" id="KW-0418">Kinase</keyword>
<dbReference type="GeneID" id="6220158"/>
<proteinExistence type="inferred from homology"/>
<keyword evidence="7" id="KW-0472">Membrane</keyword>
<accession>B1N4M7</accession>
<dbReference type="Pfam" id="PF07714">
    <property type="entry name" value="PK_Tyr_Ser-Thr"/>
    <property type="match status" value="1"/>
</dbReference>
<dbReference type="Gene3D" id="1.10.510.10">
    <property type="entry name" value="Transferase(Phosphotransferase) domain 1"/>
    <property type="match status" value="1"/>
</dbReference>
<dbReference type="PANTHER" id="PTHR45756">
    <property type="entry name" value="PALMITOYLTRANSFERASE"/>
    <property type="match status" value="1"/>
</dbReference>
<dbReference type="InterPro" id="IPR001245">
    <property type="entry name" value="Ser-Thr/Tyr_kinase_cat_dom"/>
</dbReference>
<dbReference type="VEuPathDB" id="AmoebaDB:EHI5A_115090"/>
<evidence type="ECO:0000313" key="13">
    <source>
        <dbReference type="Proteomes" id="UP000001926"/>
    </source>
</evidence>
<dbReference type="PROSITE" id="PS50011">
    <property type="entry name" value="PROTEIN_KINASE_DOM"/>
    <property type="match status" value="1"/>
</dbReference>
<keyword evidence="3" id="KW-0812">Transmembrane</keyword>
<dbReference type="STRING" id="5759.B1N4M7"/>
<dbReference type="RefSeq" id="XP_001914143.1">
    <property type="nucleotide sequence ID" value="XM_001914108.1"/>
</dbReference>
<dbReference type="EC" id="2.3.1.225" evidence="10"/>
<dbReference type="GO" id="GO:0005524">
    <property type="term" value="F:ATP binding"/>
    <property type="evidence" value="ECO:0007669"/>
    <property type="project" value="UniProtKB-UniRule"/>
</dbReference>
<dbReference type="KEGG" id="ehi:EHI_180820"/>
<dbReference type="InterPro" id="IPR053215">
    <property type="entry name" value="TKL_Ser/Thr_kinase"/>
</dbReference>
<dbReference type="PROSITE" id="PS00108">
    <property type="entry name" value="PROTEIN_KINASE_ST"/>
    <property type="match status" value="1"/>
</dbReference>
<dbReference type="VEuPathDB" id="AmoebaDB:EHI8A_189210"/>
<organism evidence="12 13">
    <name type="scientific">Entamoeba histolytica (strain ATCC 30459 / HM-1:IMSS / ABRM)</name>
    <dbReference type="NCBI Taxonomy" id="294381"/>
    <lineage>
        <taxon>Eukaryota</taxon>
        <taxon>Amoebozoa</taxon>
        <taxon>Evosea</taxon>
        <taxon>Archamoebae</taxon>
        <taxon>Mastigamoebida</taxon>
        <taxon>Entamoebidae</taxon>
        <taxon>Entamoeba</taxon>
    </lineage>
</organism>
<comment type="similarity">
    <text evidence="9">Belongs to the protein kinase superfamily.</text>
</comment>
<evidence type="ECO:0000256" key="8">
    <source>
        <dbReference type="PROSITE-ProRule" id="PRU10141"/>
    </source>
</evidence>
<protein>
    <recommendedName>
        <fullName evidence="10">Palmitoyltransferase</fullName>
        <ecNumber evidence="10">2.3.1.225</ecNumber>
    </recommendedName>
</protein>
<dbReference type="InterPro" id="IPR008271">
    <property type="entry name" value="Ser/Thr_kinase_AS"/>
</dbReference>
<evidence type="ECO:0000256" key="2">
    <source>
        <dbReference type="ARBA" id="ARBA00022527"/>
    </source>
</evidence>
<dbReference type="InterPro" id="IPR011009">
    <property type="entry name" value="Kinase-like_dom_sf"/>
</dbReference>
<keyword evidence="13" id="KW-1185">Reference proteome</keyword>
<keyword evidence="2 9" id="KW-0723">Serine/threonine-protein kinase</keyword>
<dbReference type="Proteomes" id="UP000001926">
    <property type="component" value="Partially assembled WGS sequence"/>
</dbReference>
<evidence type="ECO:0000313" key="12">
    <source>
        <dbReference type="EMBL" id="EDS89082.1"/>
    </source>
</evidence>
<evidence type="ECO:0000256" key="3">
    <source>
        <dbReference type="ARBA" id="ARBA00022692"/>
    </source>
</evidence>
<dbReference type="OMA" id="ATIYAMC"/>
<dbReference type="EMBL" id="DS571443">
    <property type="protein sequence ID" value="EDS89082.1"/>
    <property type="molecule type" value="Genomic_DNA"/>
</dbReference>
<reference evidence="12" key="1">
    <citation type="journal article" date="2005" name="Nature">
        <title>The genome of the protist parasite Entamoeba histolytica.</title>
        <authorList>
            <person name="Loftus B."/>
            <person name="Anderson I."/>
            <person name="Davies R."/>
            <person name="Alsmark U.C."/>
            <person name="Samuelson J."/>
            <person name="Amedeo P."/>
            <person name="Roncaglia P."/>
            <person name="Berriman M."/>
            <person name="Hirt R.P."/>
            <person name="Mann B.J."/>
            <person name="Nozaki T."/>
            <person name="Suh B."/>
            <person name="Pop M."/>
            <person name="Duchene M."/>
            <person name="Ackers J."/>
            <person name="Tannich E."/>
            <person name="Leippe M."/>
            <person name="Hofer M."/>
            <person name="Bruchhaus I."/>
            <person name="Willhoeft U."/>
            <person name="Bhattacharya A."/>
            <person name="Chillingworth T."/>
            <person name="Churcher C."/>
            <person name="Hance Z."/>
            <person name="Harris B."/>
            <person name="Harris D."/>
            <person name="Jagels K."/>
            <person name="Moule S."/>
            <person name="Mungall K."/>
            <person name="Ormond D."/>
            <person name="Squares R."/>
            <person name="Whitehead S."/>
            <person name="Quail M.A."/>
            <person name="Rabbinowitsch E."/>
            <person name="Norbertczak H."/>
            <person name="Price C."/>
            <person name="Wang Z."/>
            <person name="Guillen N."/>
            <person name="Gilchrist C."/>
            <person name="Stroup S.E."/>
            <person name="Bhattacharya S."/>
            <person name="Lohia A."/>
            <person name="Foster P.G."/>
            <person name="Sicheritz-Ponten T."/>
            <person name="Weber C."/>
            <person name="Singh U."/>
            <person name="Mukherjee C."/>
            <person name="El-Sayed N.M."/>
            <person name="Petri W.A.Jr."/>
            <person name="Clark C.G."/>
            <person name="Embley T.M."/>
            <person name="Barrell B."/>
            <person name="Fraser C.M."/>
            <person name="Hall N."/>
        </authorList>
    </citation>
    <scope>NUCLEOTIDE SEQUENCE [LARGE SCALE GENOMIC DNA]</scope>
    <source>
        <strain evidence="12">HM-1:IMSS</strain>
    </source>
</reference>
<dbReference type="Pfam" id="PF01529">
    <property type="entry name" value="DHHC"/>
    <property type="match status" value="1"/>
</dbReference>
<sequence length="247" mass="28651">MNNLNLESALSTKIDYEEINLIHPPIGSGTFGIVYRAEWRGVDVAVKLMKTDLVDIKDLLPNFMQEAGMMERIRCQYVVNYIGSVVTPDTLCLVTEFCPLGSLRKFMKTNTMNDLLKIRFCQDISRGMEYLHQNDIVHRDLKTDNVLVVSNNPFDPVTAKVTDFGTSRSFIESSQKLGIQHIGTPAKERSEYAKQHHMFCVDIGYPVRYCNKCQKIKKERMYHCKKCKRCIDMKDHHCSWSFQYFLE</sequence>
<dbReference type="VEuPathDB" id="AmoebaDB:EHI7A_079480"/>
<dbReference type="GO" id="GO:0019706">
    <property type="term" value="F:protein-cysteine S-palmitoyltransferase activity"/>
    <property type="evidence" value="ECO:0007669"/>
    <property type="project" value="UniProtKB-EC"/>
</dbReference>
<dbReference type="VEuPathDB" id="AmoebaDB:KM1_145430"/>
<dbReference type="PROSITE" id="PS00107">
    <property type="entry name" value="PROTEIN_KINASE_ATP"/>
    <property type="match status" value="1"/>
</dbReference>
<dbReference type="VEuPathDB" id="AmoebaDB:EHI_180820"/>
<keyword evidence="10" id="KW-0808">Transferase</keyword>
<evidence type="ECO:0000256" key="7">
    <source>
        <dbReference type="ARBA" id="ARBA00023136"/>
    </source>
</evidence>
<dbReference type="HOGENOM" id="CLU_1153528_0_0_1"/>
<evidence type="ECO:0000256" key="9">
    <source>
        <dbReference type="RuleBase" id="RU000304"/>
    </source>
</evidence>
<dbReference type="PROSITE" id="PS50216">
    <property type="entry name" value="DHHC"/>
    <property type="match status" value="1"/>
</dbReference>
<dbReference type="SMART" id="SM00220">
    <property type="entry name" value="S_TKc"/>
    <property type="match status" value="1"/>
</dbReference>
<dbReference type="AlphaFoldDB" id="B1N4M7"/>
<keyword evidence="5 8" id="KW-0067">ATP-binding</keyword>
<feature type="binding site" evidence="8">
    <location>
        <position position="47"/>
    </location>
    <ligand>
        <name>ATP</name>
        <dbReference type="ChEBI" id="CHEBI:30616"/>
    </ligand>
</feature>
<dbReference type="PANTHER" id="PTHR45756:SF1">
    <property type="entry name" value="PROTEIN KINASE DOMAIN CONTAINING PROTEIN"/>
    <property type="match status" value="1"/>
</dbReference>
<evidence type="ECO:0000256" key="4">
    <source>
        <dbReference type="ARBA" id="ARBA00022741"/>
    </source>
</evidence>
<evidence type="ECO:0000256" key="6">
    <source>
        <dbReference type="ARBA" id="ARBA00022989"/>
    </source>
</evidence>
<feature type="domain" description="Protein kinase" evidence="11">
    <location>
        <begin position="20"/>
        <end position="247"/>
    </location>
</feature>
<dbReference type="Gene3D" id="3.30.200.20">
    <property type="entry name" value="Phosphorylase Kinase, domain 1"/>
    <property type="match status" value="1"/>
</dbReference>
<evidence type="ECO:0000259" key="11">
    <source>
        <dbReference type="PROSITE" id="PS50011"/>
    </source>
</evidence>
<gene>
    <name evidence="12" type="ORF">EHI_180820</name>
</gene>
<dbReference type="InterPro" id="IPR000719">
    <property type="entry name" value="Prot_kinase_dom"/>
</dbReference>
<keyword evidence="4 8" id="KW-0547">Nucleotide-binding</keyword>
<evidence type="ECO:0000256" key="5">
    <source>
        <dbReference type="ARBA" id="ARBA00022840"/>
    </source>
</evidence>
<dbReference type="InterPro" id="IPR001594">
    <property type="entry name" value="Palmitoyltrfase_DHHC"/>
</dbReference>
<dbReference type="GO" id="GO:0016020">
    <property type="term" value="C:membrane"/>
    <property type="evidence" value="ECO:0007669"/>
    <property type="project" value="UniProtKB-SubCell"/>
</dbReference>
<comment type="similarity">
    <text evidence="10">Belongs to the DHHC palmitoyltransferase family.</text>
</comment>
<comment type="catalytic activity">
    <reaction evidence="10">
        <text>L-cysteinyl-[protein] + hexadecanoyl-CoA = S-hexadecanoyl-L-cysteinyl-[protein] + CoA</text>
        <dbReference type="Rhea" id="RHEA:36683"/>
        <dbReference type="Rhea" id="RHEA-COMP:10131"/>
        <dbReference type="Rhea" id="RHEA-COMP:11032"/>
        <dbReference type="ChEBI" id="CHEBI:29950"/>
        <dbReference type="ChEBI" id="CHEBI:57287"/>
        <dbReference type="ChEBI" id="CHEBI:57379"/>
        <dbReference type="ChEBI" id="CHEBI:74151"/>
        <dbReference type="EC" id="2.3.1.225"/>
    </reaction>
</comment>
<reference evidence="12" key="2">
    <citation type="submission" date="2007-03" db="EMBL/GenBank/DDBJ databases">
        <authorList>
            <person name="Lorenzi H."/>
            <person name="Amedeo P."/>
            <person name="Inman J."/>
            <person name="Schobel S."/>
            <person name="Caler E."/>
        </authorList>
    </citation>
    <scope>GENOME REANNOTATION</scope>
    <source>
        <strain evidence="12">HM-1:IMSS</strain>
    </source>
</reference>
<dbReference type="InParanoid" id="B1N4M7"/>
<dbReference type="OrthoDB" id="30356at2759"/>
<comment type="subcellular location">
    <subcellularLocation>
        <location evidence="1">Membrane</location>
        <topology evidence="1">Multi-pass membrane protein</topology>
    </subcellularLocation>
</comment>
<keyword evidence="6" id="KW-1133">Transmembrane helix</keyword>
<evidence type="ECO:0000256" key="1">
    <source>
        <dbReference type="ARBA" id="ARBA00004141"/>
    </source>
</evidence>
<comment type="domain">
    <text evidence="10">The DHHC domain is required for palmitoyltransferase activity.</text>
</comment>
<evidence type="ECO:0000256" key="10">
    <source>
        <dbReference type="RuleBase" id="RU079119"/>
    </source>
</evidence>
<name>B1N4M7_ENTH1</name>
<dbReference type="InterPro" id="IPR017441">
    <property type="entry name" value="Protein_kinase_ATP_BS"/>
</dbReference>